<dbReference type="AlphaFoldDB" id="A0A387HQ14"/>
<evidence type="ECO:0000256" key="8">
    <source>
        <dbReference type="ARBA" id="ARBA00049243"/>
    </source>
</evidence>
<dbReference type="PANTHER" id="PTHR42940">
    <property type="entry name" value="ALCOHOL DEHYDROGENASE 1-RELATED"/>
    <property type="match status" value="1"/>
</dbReference>
<proteinExistence type="inferred from homology"/>
<dbReference type="GO" id="GO:0008270">
    <property type="term" value="F:zinc ion binding"/>
    <property type="evidence" value="ECO:0007669"/>
    <property type="project" value="InterPro"/>
</dbReference>
<gene>
    <name evidence="11" type="primary">adhT</name>
    <name evidence="11" type="ORF">DWB77_06907</name>
</gene>
<sequence>MKAIRFAGAGRPLNMETVPDPEPGPGWVVVDIEAAGLCHSDLHIMSGMDLGDLTVKAPLTLGHEGAGVISSVGEGVRDFAVGDRVGIALVSHPIEDAHFAPGVGHDGAFAERELAHVSTLVHIPDNVTFAEAAVATDSVATAYHAVRTAGSVRRGRTVGVIGLGGLGLNGVRIAALLGATVYGVDVNPATFGPAQDAGATACFHDVRQLADRRPDVIVDFAGVASTVAAAVESVRPGGCVVLVGLGGAVAEISIAAMVMRNVRLVGSLGASKDELREVYELIASGALKPAVQEVPFAELPAAMDRLARGEVRGRLYTRPRADLRVPAEVA</sequence>
<evidence type="ECO:0000256" key="3">
    <source>
        <dbReference type="ARBA" id="ARBA00013190"/>
    </source>
</evidence>
<dbReference type="PANTHER" id="PTHR42940:SF8">
    <property type="entry name" value="VACUOLAR PROTEIN SORTING-ASSOCIATED PROTEIN 11"/>
    <property type="match status" value="1"/>
</dbReference>
<evidence type="ECO:0000256" key="9">
    <source>
        <dbReference type="RuleBase" id="RU361277"/>
    </source>
</evidence>
<keyword evidence="4 9" id="KW-0479">Metal-binding</keyword>
<dbReference type="InterPro" id="IPR036291">
    <property type="entry name" value="NAD(P)-bd_dom_sf"/>
</dbReference>
<dbReference type="EMBL" id="CP032698">
    <property type="protein sequence ID" value="AYG84693.1"/>
    <property type="molecule type" value="Genomic_DNA"/>
</dbReference>
<evidence type="ECO:0000256" key="4">
    <source>
        <dbReference type="ARBA" id="ARBA00022723"/>
    </source>
</evidence>
<dbReference type="InterPro" id="IPR011032">
    <property type="entry name" value="GroES-like_sf"/>
</dbReference>
<name>A0A387HQ14_9ACTN</name>
<keyword evidence="6 11" id="KW-0560">Oxidoreductase</keyword>
<evidence type="ECO:0000256" key="6">
    <source>
        <dbReference type="ARBA" id="ARBA00023002"/>
    </source>
</evidence>
<dbReference type="InterPro" id="IPR020843">
    <property type="entry name" value="ER"/>
</dbReference>
<organism evidence="11 12">
    <name type="scientific">Streptomyces hundungensis</name>
    <dbReference type="NCBI Taxonomy" id="1077946"/>
    <lineage>
        <taxon>Bacteria</taxon>
        <taxon>Bacillati</taxon>
        <taxon>Actinomycetota</taxon>
        <taxon>Actinomycetes</taxon>
        <taxon>Kitasatosporales</taxon>
        <taxon>Streptomycetaceae</taxon>
        <taxon>Streptomyces</taxon>
    </lineage>
</organism>
<dbReference type="Proteomes" id="UP000271554">
    <property type="component" value="Chromosome"/>
</dbReference>
<dbReference type="SUPFAM" id="SSF51735">
    <property type="entry name" value="NAD(P)-binding Rossmann-fold domains"/>
    <property type="match status" value="1"/>
</dbReference>
<dbReference type="Pfam" id="PF00107">
    <property type="entry name" value="ADH_zinc_N"/>
    <property type="match status" value="1"/>
</dbReference>
<dbReference type="InterPro" id="IPR013154">
    <property type="entry name" value="ADH-like_N"/>
</dbReference>
<dbReference type="CDD" id="cd08254">
    <property type="entry name" value="hydroxyacyl_CoA_DH"/>
    <property type="match status" value="1"/>
</dbReference>
<keyword evidence="5 9" id="KW-0862">Zinc</keyword>
<evidence type="ECO:0000259" key="10">
    <source>
        <dbReference type="SMART" id="SM00829"/>
    </source>
</evidence>
<feature type="domain" description="Enoyl reductase (ER)" evidence="10">
    <location>
        <begin position="10"/>
        <end position="317"/>
    </location>
</feature>
<evidence type="ECO:0000256" key="5">
    <source>
        <dbReference type="ARBA" id="ARBA00022833"/>
    </source>
</evidence>
<evidence type="ECO:0000313" key="12">
    <source>
        <dbReference type="Proteomes" id="UP000271554"/>
    </source>
</evidence>
<dbReference type="Gene3D" id="3.90.180.10">
    <property type="entry name" value="Medium-chain alcohol dehydrogenases, catalytic domain"/>
    <property type="match status" value="1"/>
</dbReference>
<evidence type="ECO:0000256" key="1">
    <source>
        <dbReference type="ARBA" id="ARBA00001947"/>
    </source>
</evidence>
<comment type="cofactor">
    <cofactor evidence="1 9">
        <name>Zn(2+)</name>
        <dbReference type="ChEBI" id="CHEBI:29105"/>
    </cofactor>
</comment>
<comment type="catalytic activity">
    <reaction evidence="7">
        <text>a secondary alcohol + NAD(+) = a ketone + NADH + H(+)</text>
        <dbReference type="Rhea" id="RHEA:10740"/>
        <dbReference type="ChEBI" id="CHEBI:15378"/>
        <dbReference type="ChEBI" id="CHEBI:17087"/>
        <dbReference type="ChEBI" id="CHEBI:35681"/>
        <dbReference type="ChEBI" id="CHEBI:57540"/>
        <dbReference type="ChEBI" id="CHEBI:57945"/>
        <dbReference type="EC" id="1.1.1.1"/>
    </reaction>
</comment>
<comment type="similarity">
    <text evidence="2 9">Belongs to the zinc-containing alcohol dehydrogenase family.</text>
</comment>
<dbReference type="EC" id="1.1.1.1" evidence="3"/>
<dbReference type="Gene3D" id="3.40.50.720">
    <property type="entry name" value="NAD(P)-binding Rossmann-like Domain"/>
    <property type="match status" value="1"/>
</dbReference>
<dbReference type="InterPro" id="IPR013149">
    <property type="entry name" value="ADH-like_C"/>
</dbReference>
<dbReference type="SMART" id="SM00829">
    <property type="entry name" value="PKS_ER"/>
    <property type="match status" value="1"/>
</dbReference>
<keyword evidence="12" id="KW-1185">Reference proteome</keyword>
<reference evidence="11 12" key="1">
    <citation type="submission" date="2018-10" db="EMBL/GenBank/DDBJ databases">
        <title>Relationship between Morphology and Antimicrobial Activity in Streptomyces.</title>
        <authorList>
            <person name="Kang H.J."/>
            <person name="Kim S.B."/>
        </authorList>
    </citation>
    <scope>NUCLEOTIDE SEQUENCE [LARGE SCALE GENOMIC DNA]</scope>
    <source>
        <strain evidence="11 12">BH38</strain>
    </source>
</reference>
<dbReference type="OrthoDB" id="3567264at2"/>
<protein>
    <recommendedName>
        <fullName evidence="3">alcohol dehydrogenase</fullName>
        <ecNumber evidence="3">1.1.1.1</ecNumber>
    </recommendedName>
</protein>
<accession>A0A387HQ14</accession>
<dbReference type="GO" id="GO:0004022">
    <property type="term" value="F:alcohol dehydrogenase (NAD+) activity"/>
    <property type="evidence" value="ECO:0007669"/>
    <property type="project" value="UniProtKB-EC"/>
</dbReference>
<comment type="catalytic activity">
    <reaction evidence="8">
        <text>a primary alcohol + NAD(+) = an aldehyde + NADH + H(+)</text>
        <dbReference type="Rhea" id="RHEA:10736"/>
        <dbReference type="ChEBI" id="CHEBI:15378"/>
        <dbReference type="ChEBI" id="CHEBI:15734"/>
        <dbReference type="ChEBI" id="CHEBI:17478"/>
        <dbReference type="ChEBI" id="CHEBI:57540"/>
        <dbReference type="ChEBI" id="CHEBI:57945"/>
        <dbReference type="EC" id="1.1.1.1"/>
    </reaction>
</comment>
<dbReference type="KEGG" id="shun:DWB77_06907"/>
<evidence type="ECO:0000256" key="7">
    <source>
        <dbReference type="ARBA" id="ARBA00049164"/>
    </source>
</evidence>
<dbReference type="InterPro" id="IPR002328">
    <property type="entry name" value="ADH_Zn_CS"/>
</dbReference>
<dbReference type="SUPFAM" id="SSF50129">
    <property type="entry name" value="GroES-like"/>
    <property type="match status" value="1"/>
</dbReference>
<evidence type="ECO:0000256" key="2">
    <source>
        <dbReference type="ARBA" id="ARBA00008072"/>
    </source>
</evidence>
<dbReference type="Pfam" id="PF08240">
    <property type="entry name" value="ADH_N"/>
    <property type="match status" value="1"/>
</dbReference>
<dbReference type="RefSeq" id="WP_120726242.1">
    <property type="nucleotide sequence ID" value="NZ_CP032698.1"/>
</dbReference>
<evidence type="ECO:0000313" key="11">
    <source>
        <dbReference type="EMBL" id="AYG84693.1"/>
    </source>
</evidence>
<dbReference type="PROSITE" id="PS00059">
    <property type="entry name" value="ADH_ZINC"/>
    <property type="match status" value="1"/>
</dbReference>